<keyword evidence="5" id="KW-0539">Nucleus</keyword>
<proteinExistence type="predicted"/>
<keyword evidence="2" id="KW-0678">Repressor</keyword>
<feature type="region of interest" description="Disordered" evidence="6">
    <location>
        <begin position="177"/>
        <end position="224"/>
    </location>
</feature>
<evidence type="ECO:0000256" key="2">
    <source>
        <dbReference type="ARBA" id="ARBA00022491"/>
    </source>
</evidence>
<dbReference type="GO" id="GO:0005634">
    <property type="term" value="C:nucleus"/>
    <property type="evidence" value="ECO:0007669"/>
    <property type="project" value="UniProtKB-SubCell"/>
</dbReference>
<dbReference type="InterPro" id="IPR036638">
    <property type="entry name" value="HLH_DNA-bd_sf"/>
</dbReference>
<name>A0A6Q2Z143_ESOLU</name>
<dbReference type="AlphaFoldDB" id="A0A6Q2Z143"/>
<evidence type="ECO:0000313" key="9">
    <source>
        <dbReference type="Proteomes" id="UP000265140"/>
    </source>
</evidence>
<dbReference type="InterPro" id="IPR050370">
    <property type="entry name" value="HES_HEY"/>
</dbReference>
<evidence type="ECO:0000256" key="5">
    <source>
        <dbReference type="ARBA" id="ARBA00023242"/>
    </source>
</evidence>
<dbReference type="InterPro" id="IPR011598">
    <property type="entry name" value="bHLH_dom"/>
</dbReference>
<keyword evidence="4" id="KW-0804">Transcription</keyword>
<evidence type="ECO:0000259" key="7">
    <source>
        <dbReference type="PROSITE" id="PS50888"/>
    </source>
</evidence>
<comment type="subcellular location">
    <subcellularLocation>
        <location evidence="1">Nucleus</location>
    </subcellularLocation>
</comment>
<evidence type="ECO:0000256" key="6">
    <source>
        <dbReference type="SAM" id="MobiDB-lite"/>
    </source>
</evidence>
<evidence type="ECO:0000313" key="8">
    <source>
        <dbReference type="Ensembl" id="ENSELUP00000071505.2"/>
    </source>
</evidence>
<dbReference type="Ensembl" id="ENSELUT00000060522.2">
    <property type="protein sequence ID" value="ENSELUP00000071505.2"/>
    <property type="gene ID" value="ENSELUG00000044555.1"/>
</dbReference>
<dbReference type="GO" id="GO:0046983">
    <property type="term" value="F:protein dimerization activity"/>
    <property type="evidence" value="ECO:0007669"/>
    <property type="project" value="InterPro"/>
</dbReference>
<evidence type="ECO:0000256" key="3">
    <source>
        <dbReference type="ARBA" id="ARBA00023015"/>
    </source>
</evidence>
<dbReference type="Pfam" id="PF00010">
    <property type="entry name" value="HLH"/>
    <property type="match status" value="1"/>
</dbReference>
<dbReference type="GeneTree" id="ENSGT00700000104815"/>
<reference evidence="8" key="2">
    <citation type="submission" date="2020-02" db="EMBL/GenBank/DDBJ databases">
        <title>Esox lucius (northern pike) genome, fEsoLuc1, primary haplotype.</title>
        <authorList>
            <person name="Myers G."/>
            <person name="Karagic N."/>
            <person name="Meyer A."/>
            <person name="Pippel M."/>
            <person name="Reichard M."/>
            <person name="Winkler S."/>
            <person name="Tracey A."/>
            <person name="Sims Y."/>
            <person name="Howe K."/>
            <person name="Rhie A."/>
            <person name="Formenti G."/>
            <person name="Durbin R."/>
            <person name="Fedrigo O."/>
            <person name="Jarvis E.D."/>
        </authorList>
    </citation>
    <scope>NUCLEOTIDE SEQUENCE [LARGE SCALE GENOMIC DNA]</scope>
</reference>
<keyword evidence="9" id="KW-1185">Reference proteome</keyword>
<organism evidence="8 9">
    <name type="scientific">Esox lucius</name>
    <name type="common">Northern pike</name>
    <dbReference type="NCBI Taxonomy" id="8010"/>
    <lineage>
        <taxon>Eukaryota</taxon>
        <taxon>Metazoa</taxon>
        <taxon>Chordata</taxon>
        <taxon>Craniata</taxon>
        <taxon>Vertebrata</taxon>
        <taxon>Euteleostomi</taxon>
        <taxon>Actinopterygii</taxon>
        <taxon>Neopterygii</taxon>
        <taxon>Teleostei</taxon>
        <taxon>Protacanthopterygii</taxon>
        <taxon>Esociformes</taxon>
        <taxon>Esocidae</taxon>
        <taxon>Esox</taxon>
    </lineage>
</organism>
<dbReference type="Bgee" id="ENSELUG00000025242">
    <property type="expression patterns" value="Expressed in testis and 1 other cell type or tissue"/>
</dbReference>
<dbReference type="Gene3D" id="4.10.280.10">
    <property type="entry name" value="Helix-loop-helix DNA-binding domain"/>
    <property type="match status" value="1"/>
</dbReference>
<reference evidence="8" key="3">
    <citation type="submission" date="2025-08" db="UniProtKB">
        <authorList>
            <consortium name="Ensembl"/>
        </authorList>
    </citation>
    <scope>IDENTIFICATION</scope>
</reference>
<feature type="compositionally biased region" description="Basic and acidic residues" evidence="6">
    <location>
        <begin position="14"/>
        <end position="32"/>
    </location>
</feature>
<dbReference type="RefSeq" id="XP_028977116.2">
    <property type="nucleotide sequence ID" value="XM_029121283.2"/>
</dbReference>
<dbReference type="InterPro" id="IPR032644">
    <property type="entry name" value="HES-7_bHLH-O"/>
</dbReference>
<dbReference type="CDD" id="cd11462">
    <property type="entry name" value="bHLH-O_HES7"/>
    <property type="match status" value="1"/>
</dbReference>
<feature type="domain" description="BHLH" evidence="7">
    <location>
        <begin position="21"/>
        <end position="78"/>
    </location>
</feature>
<keyword evidence="3" id="KW-0805">Transcription regulation</keyword>
<dbReference type="KEGG" id="els:105010860"/>
<dbReference type="PROSITE" id="PS50888">
    <property type="entry name" value="BHLH"/>
    <property type="match status" value="1"/>
</dbReference>
<reference evidence="8" key="4">
    <citation type="submission" date="2025-09" db="UniProtKB">
        <authorList>
            <consortium name="Ensembl"/>
        </authorList>
    </citation>
    <scope>IDENTIFICATION</scope>
</reference>
<sequence>MRSSSLLQKMKLGGTEKSKMDRKLLKPQVEKRRRERMNQSLESLRTLLLQRPQHQGLTRRRLEKSEILEQTVLFLQYTGDKDRKKAEGAEQQSPFHNGLSACLQRAVHFLGHEREGLRLEGALNNIFSAGLNSNACVSTKVPAKAYPSSSSPRTLVHQSSRLMTTQESYTRPQLCGVSGNTSHSHRAPLRHGIHNAPQQTCRDTDKEVHSQNLSTSHSVWRPWP</sequence>
<evidence type="ECO:0000256" key="4">
    <source>
        <dbReference type="ARBA" id="ARBA00023163"/>
    </source>
</evidence>
<dbReference type="SMART" id="SM00353">
    <property type="entry name" value="HLH"/>
    <property type="match status" value="1"/>
</dbReference>
<evidence type="ECO:0000256" key="1">
    <source>
        <dbReference type="ARBA" id="ARBA00004123"/>
    </source>
</evidence>
<dbReference type="SUPFAM" id="SSF47459">
    <property type="entry name" value="HLH, helix-loop-helix DNA-binding domain"/>
    <property type="match status" value="1"/>
</dbReference>
<dbReference type="PANTHER" id="PTHR10985">
    <property type="entry name" value="BASIC HELIX-LOOP-HELIX TRANSCRIPTION FACTOR, HES-RELATED"/>
    <property type="match status" value="1"/>
</dbReference>
<dbReference type="OMA" id="MNCSLER"/>
<protein>
    <recommendedName>
        <fullName evidence="7">BHLH domain-containing protein</fullName>
    </recommendedName>
</protein>
<dbReference type="GeneID" id="105010860"/>
<feature type="compositionally biased region" description="Basic residues" evidence="6">
    <location>
        <begin position="183"/>
        <end position="193"/>
    </location>
</feature>
<feature type="region of interest" description="Disordered" evidence="6">
    <location>
        <begin position="1"/>
        <end position="37"/>
    </location>
</feature>
<reference evidence="9" key="1">
    <citation type="journal article" date="2014" name="PLoS ONE">
        <title>The genome and linkage map of the northern pike (Esox lucius): conserved synteny revealed between the salmonid sister group and the Neoteleostei.</title>
        <authorList>
            <person name="Rondeau E.B."/>
            <person name="Minkley D.R."/>
            <person name="Leong J.S."/>
            <person name="Messmer A.M."/>
            <person name="Jantzen J.R."/>
            <person name="von Schalburg K.R."/>
            <person name="Lemon C."/>
            <person name="Bird N.H."/>
            <person name="Koop B.F."/>
        </authorList>
    </citation>
    <scope>NUCLEOTIDE SEQUENCE</scope>
</reference>
<accession>A0A6Q2Z143</accession>
<dbReference type="Proteomes" id="UP000265140">
    <property type="component" value="Chromosome 7"/>
</dbReference>